<feature type="transmembrane region" description="Helical" evidence="1">
    <location>
        <begin position="73"/>
        <end position="91"/>
    </location>
</feature>
<organism evidence="3 4">
    <name type="scientific">Sphingobacterium spiritivorum ATCC 33300</name>
    <dbReference type="NCBI Taxonomy" id="525372"/>
    <lineage>
        <taxon>Bacteria</taxon>
        <taxon>Pseudomonadati</taxon>
        <taxon>Bacteroidota</taxon>
        <taxon>Sphingobacteriia</taxon>
        <taxon>Sphingobacteriales</taxon>
        <taxon>Sphingobacteriaceae</taxon>
        <taxon>Sphingobacterium</taxon>
    </lineage>
</organism>
<dbReference type="EMBL" id="ACHB01000026">
    <property type="protein sequence ID" value="EEI93337.1"/>
    <property type="molecule type" value="Genomic_DNA"/>
</dbReference>
<dbReference type="Gene3D" id="1.20.144.10">
    <property type="entry name" value="Phosphatidic acid phosphatase type 2/haloperoxidase"/>
    <property type="match status" value="1"/>
</dbReference>
<dbReference type="InterPro" id="IPR000326">
    <property type="entry name" value="PAP2/HPO"/>
</dbReference>
<dbReference type="SMART" id="SM00014">
    <property type="entry name" value="acidPPc"/>
    <property type="match status" value="1"/>
</dbReference>
<dbReference type="AlphaFoldDB" id="C2FUY3"/>
<evidence type="ECO:0000259" key="2">
    <source>
        <dbReference type="SMART" id="SM00014"/>
    </source>
</evidence>
<sequence>MNTLVITNYSRLKISLFFLPVFLLIVIVFYLYSQDSLSVAKYIAIQKSSFFLINSKLSQFPGIEYNLTQFGDALIFLSFLTVFVVFAPKLWEALIVSSLVSCLYSGILKKIFAIPRPAAVFDITSFVIIGKTLTGHNSLPSGHSITVFSTLTILLFAFIPQKFWHKILWIFSVVIIGLVLISTRVGVGAHYPIDVVVGGIIGYIAGLTGIFITRKYKICNWISYKKYYPVFIVLFLACCISVFNKIIHENLLIFYFAFFSLVFSLYKIVRIYVQK</sequence>
<feature type="transmembrane region" description="Helical" evidence="1">
    <location>
        <begin position="193"/>
        <end position="214"/>
    </location>
</feature>
<keyword evidence="1" id="KW-1133">Transmembrane helix</keyword>
<keyword evidence="1" id="KW-0472">Membrane</keyword>
<dbReference type="InterPro" id="IPR036938">
    <property type="entry name" value="PAP2/HPO_sf"/>
</dbReference>
<accession>C2FUY3</accession>
<name>C2FUY3_SPHSI</name>
<feature type="transmembrane region" description="Helical" evidence="1">
    <location>
        <begin position="253"/>
        <end position="273"/>
    </location>
</feature>
<dbReference type="RefSeq" id="WP_003006599.1">
    <property type="nucleotide sequence ID" value="NZ_GG668631.1"/>
</dbReference>
<dbReference type="Proteomes" id="UP000006241">
    <property type="component" value="Unassembled WGS sequence"/>
</dbReference>
<feature type="transmembrane region" description="Helical" evidence="1">
    <location>
        <begin position="226"/>
        <end position="247"/>
    </location>
</feature>
<dbReference type="Pfam" id="PF01569">
    <property type="entry name" value="PAP2"/>
    <property type="match status" value="1"/>
</dbReference>
<feature type="transmembrane region" description="Helical" evidence="1">
    <location>
        <begin position="167"/>
        <end position="187"/>
    </location>
</feature>
<feature type="transmembrane region" description="Helical" evidence="1">
    <location>
        <begin position="111"/>
        <end position="129"/>
    </location>
</feature>
<dbReference type="SUPFAM" id="SSF48317">
    <property type="entry name" value="Acid phosphatase/Vanadium-dependent haloperoxidase"/>
    <property type="match status" value="1"/>
</dbReference>
<protein>
    <submittedName>
        <fullName evidence="3">PAP2 family protein</fullName>
    </submittedName>
</protein>
<evidence type="ECO:0000313" key="4">
    <source>
        <dbReference type="Proteomes" id="UP000006241"/>
    </source>
</evidence>
<feature type="transmembrane region" description="Helical" evidence="1">
    <location>
        <begin position="12"/>
        <end position="32"/>
    </location>
</feature>
<comment type="caution">
    <text evidence="3">The sequence shown here is derived from an EMBL/GenBank/DDBJ whole genome shotgun (WGS) entry which is preliminary data.</text>
</comment>
<dbReference type="CDD" id="cd01610">
    <property type="entry name" value="PAP2_like"/>
    <property type="match status" value="1"/>
</dbReference>
<evidence type="ECO:0000256" key="1">
    <source>
        <dbReference type="SAM" id="Phobius"/>
    </source>
</evidence>
<keyword evidence="1" id="KW-0812">Transmembrane</keyword>
<gene>
    <name evidence="3" type="ORF">HMPREF0765_1139</name>
</gene>
<reference evidence="3 4" key="1">
    <citation type="submission" date="2009-01" db="EMBL/GenBank/DDBJ databases">
        <authorList>
            <person name="Qin X."/>
            <person name="Bachman B."/>
            <person name="Battles P."/>
            <person name="Bell A."/>
            <person name="Bess C."/>
            <person name="Bickham C."/>
            <person name="Chaboub L."/>
            <person name="Chen D."/>
            <person name="Coyle M."/>
            <person name="Deiros D.R."/>
            <person name="Dinh H."/>
            <person name="Forbes L."/>
            <person name="Fowler G."/>
            <person name="Francisco L."/>
            <person name="Fu Q."/>
            <person name="Gubbala S."/>
            <person name="Hale W."/>
            <person name="Han Y."/>
            <person name="Hemphill L."/>
            <person name="Highlander S.K."/>
            <person name="Hirani K."/>
            <person name="Hogues M."/>
            <person name="Jackson L."/>
            <person name="Jakkamsetti A."/>
            <person name="Javaid M."/>
            <person name="Jiang H."/>
            <person name="Korchina V."/>
            <person name="Kovar C."/>
            <person name="Lara F."/>
            <person name="Lee S."/>
            <person name="Mata R."/>
            <person name="Mathew T."/>
            <person name="Moen C."/>
            <person name="Morales K."/>
            <person name="Munidasa M."/>
            <person name="Nazareth L."/>
            <person name="Ngo R."/>
            <person name="Nguyen L."/>
            <person name="Okwuonu G."/>
            <person name="Ongeri F."/>
            <person name="Patil S."/>
            <person name="Petrosino J."/>
            <person name="Pham C."/>
            <person name="Pham P."/>
            <person name="Pu L.-L."/>
            <person name="Puazo M."/>
            <person name="Raj R."/>
            <person name="Reid J."/>
            <person name="Rouhana J."/>
            <person name="Saada N."/>
            <person name="Shang Y."/>
            <person name="Simmons D."/>
            <person name="Thornton R."/>
            <person name="Warren J."/>
            <person name="Weissenberger G."/>
            <person name="Zhang J."/>
            <person name="Zhang L."/>
            <person name="Zhou C."/>
            <person name="Zhu D."/>
            <person name="Muzny D."/>
            <person name="Worley K."/>
            <person name="Gibbs R."/>
        </authorList>
    </citation>
    <scope>NUCLEOTIDE SEQUENCE [LARGE SCALE GENOMIC DNA]</scope>
    <source>
        <strain evidence="3 4">ATCC 33300</strain>
    </source>
</reference>
<evidence type="ECO:0000313" key="3">
    <source>
        <dbReference type="EMBL" id="EEI93337.1"/>
    </source>
</evidence>
<feature type="domain" description="Phosphatidic acid phosphatase type 2/haloperoxidase" evidence="2">
    <location>
        <begin position="93"/>
        <end position="210"/>
    </location>
</feature>
<proteinExistence type="predicted"/>
<feature type="transmembrane region" description="Helical" evidence="1">
    <location>
        <begin position="141"/>
        <end position="160"/>
    </location>
</feature>
<dbReference type="HOGENOM" id="CLU_072573_0_0_10"/>